<gene>
    <name evidence="2" type="ORF">CWATWH0003_B294</name>
</gene>
<dbReference type="PATRIC" id="fig|423471.3.peg.5560"/>
<reference evidence="2 3" key="1">
    <citation type="journal article" date="2011" name="Front. Microbiol.">
        <title>Two Strains of Crocosphaera watsonii with Highly Conserved Genomes are Distinguished by Strain-Specific Features.</title>
        <authorList>
            <person name="Bench S.R."/>
            <person name="Ilikchyan I.N."/>
            <person name="Tripp H.J."/>
            <person name="Zehr J.P."/>
        </authorList>
    </citation>
    <scope>NUCLEOTIDE SEQUENCE [LARGE SCALE GENOMIC DNA]</scope>
    <source>
        <strain evidence="2 3">WH 0003</strain>
    </source>
</reference>
<dbReference type="EMBL" id="AESD01001101">
    <property type="protein sequence ID" value="EHJ09273.1"/>
    <property type="molecule type" value="Genomic_DNA"/>
</dbReference>
<protein>
    <submittedName>
        <fullName evidence="2">Uncharacterized protein</fullName>
    </submittedName>
</protein>
<proteinExistence type="predicted"/>
<accession>G5JEV7</accession>
<dbReference type="RefSeq" id="WP_007313671.1">
    <property type="nucleotide sequence ID" value="NZ_AESD01001101.1"/>
</dbReference>
<evidence type="ECO:0000313" key="2">
    <source>
        <dbReference type="EMBL" id="EHJ09273.1"/>
    </source>
</evidence>
<feature type="signal peptide" evidence="1">
    <location>
        <begin position="1"/>
        <end position="18"/>
    </location>
</feature>
<dbReference type="GeneID" id="88769244"/>
<dbReference type="InterPro" id="IPR025478">
    <property type="entry name" value="COP23"/>
</dbReference>
<sequence length="185" mass="21239">MFFFKFIQGLSISSFVLASSLILNVYPSFGQSDDSNQIKFFCGQTFDRASQQTIPATLVWVPQSQEHLRIISWKSNYFPPNTMTAEERCQIVSTKFQIKYEKGELNYLTFGENNGYPILCGVSNVDDPCDGNSQLFTLPYHPDPKVTLKRLSDMFFPQTRDFLMKSSSNFSYISLDELINYLPVK</sequence>
<keyword evidence="1" id="KW-0732">Signal</keyword>
<comment type="caution">
    <text evidence="2">The sequence shown here is derived from an EMBL/GenBank/DDBJ whole genome shotgun (WGS) entry which is preliminary data.</text>
</comment>
<dbReference type="AlphaFoldDB" id="G5JEV7"/>
<name>G5JEV7_CROWT</name>
<dbReference type="Pfam" id="PF14218">
    <property type="entry name" value="COP23"/>
    <property type="match status" value="1"/>
</dbReference>
<evidence type="ECO:0000313" key="3">
    <source>
        <dbReference type="Proteomes" id="UP000003477"/>
    </source>
</evidence>
<feature type="chain" id="PRO_5003479230" evidence="1">
    <location>
        <begin position="19"/>
        <end position="185"/>
    </location>
</feature>
<organism evidence="2 3">
    <name type="scientific">Crocosphaera watsonii WH 0003</name>
    <dbReference type="NCBI Taxonomy" id="423471"/>
    <lineage>
        <taxon>Bacteria</taxon>
        <taxon>Bacillati</taxon>
        <taxon>Cyanobacteriota</taxon>
        <taxon>Cyanophyceae</taxon>
        <taxon>Oscillatoriophycideae</taxon>
        <taxon>Chroococcales</taxon>
        <taxon>Aphanothecaceae</taxon>
        <taxon>Crocosphaera</taxon>
    </lineage>
</organism>
<evidence type="ECO:0000256" key="1">
    <source>
        <dbReference type="SAM" id="SignalP"/>
    </source>
</evidence>
<dbReference type="Proteomes" id="UP000003477">
    <property type="component" value="Unassembled WGS sequence"/>
</dbReference>